<organism evidence="1 2">
    <name type="scientific">Ameca splendens</name>
    <dbReference type="NCBI Taxonomy" id="208324"/>
    <lineage>
        <taxon>Eukaryota</taxon>
        <taxon>Metazoa</taxon>
        <taxon>Chordata</taxon>
        <taxon>Craniata</taxon>
        <taxon>Vertebrata</taxon>
        <taxon>Euteleostomi</taxon>
        <taxon>Actinopterygii</taxon>
        <taxon>Neopterygii</taxon>
        <taxon>Teleostei</taxon>
        <taxon>Neoteleostei</taxon>
        <taxon>Acanthomorphata</taxon>
        <taxon>Ovalentaria</taxon>
        <taxon>Atherinomorphae</taxon>
        <taxon>Cyprinodontiformes</taxon>
        <taxon>Goodeidae</taxon>
        <taxon>Ameca</taxon>
    </lineage>
</organism>
<dbReference type="EMBL" id="JAHRIP010005057">
    <property type="protein sequence ID" value="MEQ2281890.1"/>
    <property type="molecule type" value="Genomic_DNA"/>
</dbReference>
<accession>A0ABV0XKA7</accession>
<keyword evidence="2" id="KW-1185">Reference proteome</keyword>
<name>A0ABV0XKA7_9TELE</name>
<evidence type="ECO:0000313" key="1">
    <source>
        <dbReference type="EMBL" id="MEQ2281890.1"/>
    </source>
</evidence>
<protein>
    <submittedName>
        <fullName evidence="1">Uncharacterized protein</fullName>
    </submittedName>
</protein>
<comment type="caution">
    <text evidence="1">The sequence shown here is derived from an EMBL/GenBank/DDBJ whole genome shotgun (WGS) entry which is preliminary data.</text>
</comment>
<evidence type="ECO:0000313" key="2">
    <source>
        <dbReference type="Proteomes" id="UP001469553"/>
    </source>
</evidence>
<reference evidence="1 2" key="1">
    <citation type="submission" date="2021-06" db="EMBL/GenBank/DDBJ databases">
        <authorList>
            <person name="Palmer J.M."/>
        </authorList>
    </citation>
    <scope>NUCLEOTIDE SEQUENCE [LARGE SCALE GENOMIC DNA]</scope>
    <source>
        <strain evidence="1 2">AS_MEX2019</strain>
        <tissue evidence="1">Muscle</tissue>
    </source>
</reference>
<sequence length="99" mass="10985">MCCILNLPDVSSGNRLRELEAAKWMICRSNRFNCGSEGHMTCLLTTGHVTGLSNTKPQTDFFSTEQGSDMNRNRNVLNNLFNALNLQEASSTAKTEEQA</sequence>
<dbReference type="Proteomes" id="UP001469553">
    <property type="component" value="Unassembled WGS sequence"/>
</dbReference>
<gene>
    <name evidence="1" type="ORF">AMECASPLE_034911</name>
</gene>
<proteinExistence type="predicted"/>